<dbReference type="EMBL" id="LVYD01000079">
    <property type="protein sequence ID" value="OQP59453.1"/>
    <property type="molecule type" value="Genomic_DNA"/>
</dbReference>
<dbReference type="InterPro" id="IPR011990">
    <property type="entry name" value="TPR-like_helical_dom_sf"/>
</dbReference>
<evidence type="ECO:0000256" key="3">
    <source>
        <dbReference type="ARBA" id="ARBA00022729"/>
    </source>
</evidence>
<dbReference type="InterPro" id="IPR033985">
    <property type="entry name" value="SusD-like_N"/>
</dbReference>
<dbReference type="STRING" id="1703345.A3860_37530"/>
<evidence type="ECO:0000256" key="5">
    <source>
        <dbReference type="ARBA" id="ARBA00023237"/>
    </source>
</evidence>
<keyword evidence="4" id="KW-0472">Membrane</keyword>
<evidence type="ECO:0000313" key="9">
    <source>
        <dbReference type="Proteomes" id="UP000192796"/>
    </source>
</evidence>
<dbReference type="OrthoDB" id="691231at2"/>
<dbReference type="Pfam" id="PF14322">
    <property type="entry name" value="SusD-like_3"/>
    <property type="match status" value="1"/>
</dbReference>
<evidence type="ECO:0000256" key="2">
    <source>
        <dbReference type="ARBA" id="ARBA00006275"/>
    </source>
</evidence>
<feature type="domain" description="RagB/SusD" evidence="6">
    <location>
        <begin position="290"/>
        <end position="564"/>
    </location>
</feature>
<reference evidence="8 9" key="1">
    <citation type="submission" date="2016-03" db="EMBL/GenBank/DDBJ databases">
        <title>Niastella vici sp. nov., isolated from farmland soil.</title>
        <authorList>
            <person name="Chen L."/>
            <person name="Wang D."/>
            <person name="Yang S."/>
            <person name="Wang G."/>
        </authorList>
    </citation>
    <scope>NUCLEOTIDE SEQUENCE [LARGE SCALE GENOMIC DNA]</scope>
    <source>
        <strain evidence="8 9">DJ57</strain>
    </source>
</reference>
<proteinExistence type="inferred from homology"/>
<comment type="similarity">
    <text evidence="2">Belongs to the SusD family.</text>
</comment>
<dbReference type="Proteomes" id="UP000192796">
    <property type="component" value="Unassembled WGS sequence"/>
</dbReference>
<keyword evidence="3" id="KW-0732">Signal</keyword>
<comment type="caution">
    <text evidence="8">The sequence shown here is derived from an EMBL/GenBank/DDBJ whole genome shotgun (WGS) entry which is preliminary data.</text>
</comment>
<sequence length="564" mass="63689">MKKIAVIISLFGILITHVSCRKDYLNVNDVKTYVSPEDLYTNYTYVQQAVWNIYSYLPDGFSLLDYEAVTENASATNITWASHTFNNGIWNQYNNPDASWTRDFNGIRQANLYLANKDRVNIEYIKGQVTTSDSSAWYNARNNVKFMQGEALFLKAFFYFDLVKRYAGVPIMYQPLNYDDAATWKNIPRNTVDECIKYIVALCDSAATIIPSNLASYSWYSQGRVTYGAIRTLKAKALLYGASPLFKNAGTTATWADAASALHDVIASNAYSLDANYSNLFGANNAGSNELIFYRRYGNTNNVEKDNFPIVFQNSDGNSITPTQNFVDQFEVLQKDNNGNITGSRSFDWSNAADAANPYANRDPRMAATVVYNGAVFSSKTIETFTGGNSGLPLQNATKTGYYLSKWVNQSVDLVAGTSTAHTWIYFRYAEVLLDYAEAMYNAYGAMADPKNYGLTALQAINFVRQRVQMPALTAVQLNQQSIEHERNVELGFEDQRLWDVRRWKAGTTYFNKPVNRIVISKNGAAYSYTVTKLENRVFDNKMNWYPVPQDEITKTGWTQNSGW</sequence>
<dbReference type="Pfam" id="PF07980">
    <property type="entry name" value="SusD_RagB"/>
    <property type="match status" value="1"/>
</dbReference>
<dbReference type="AlphaFoldDB" id="A0A1V9FM83"/>
<feature type="domain" description="SusD-like N-terminal" evidence="7">
    <location>
        <begin position="66"/>
        <end position="216"/>
    </location>
</feature>
<accession>A0A1V9FM83</accession>
<gene>
    <name evidence="8" type="ORF">A3860_37530</name>
</gene>
<dbReference type="InterPro" id="IPR012944">
    <property type="entry name" value="SusD_RagB_dom"/>
</dbReference>
<protein>
    <submittedName>
        <fullName evidence="8">Carbohydrate-binding protein SusD</fullName>
    </submittedName>
</protein>
<keyword evidence="9" id="KW-1185">Reference proteome</keyword>
<dbReference type="RefSeq" id="WP_081154722.1">
    <property type="nucleotide sequence ID" value="NZ_LVYD01000079.1"/>
</dbReference>
<evidence type="ECO:0000256" key="4">
    <source>
        <dbReference type="ARBA" id="ARBA00023136"/>
    </source>
</evidence>
<organism evidence="8 9">
    <name type="scientific">Niastella vici</name>
    <dbReference type="NCBI Taxonomy" id="1703345"/>
    <lineage>
        <taxon>Bacteria</taxon>
        <taxon>Pseudomonadati</taxon>
        <taxon>Bacteroidota</taxon>
        <taxon>Chitinophagia</taxon>
        <taxon>Chitinophagales</taxon>
        <taxon>Chitinophagaceae</taxon>
        <taxon>Niastella</taxon>
    </lineage>
</organism>
<comment type="subcellular location">
    <subcellularLocation>
        <location evidence="1">Cell outer membrane</location>
    </subcellularLocation>
</comment>
<dbReference type="SUPFAM" id="SSF48452">
    <property type="entry name" value="TPR-like"/>
    <property type="match status" value="1"/>
</dbReference>
<dbReference type="Gene3D" id="1.25.40.390">
    <property type="match status" value="1"/>
</dbReference>
<evidence type="ECO:0000256" key="1">
    <source>
        <dbReference type="ARBA" id="ARBA00004442"/>
    </source>
</evidence>
<evidence type="ECO:0000259" key="6">
    <source>
        <dbReference type="Pfam" id="PF07980"/>
    </source>
</evidence>
<evidence type="ECO:0000259" key="7">
    <source>
        <dbReference type="Pfam" id="PF14322"/>
    </source>
</evidence>
<dbReference type="GO" id="GO:0009279">
    <property type="term" value="C:cell outer membrane"/>
    <property type="evidence" value="ECO:0007669"/>
    <property type="project" value="UniProtKB-SubCell"/>
</dbReference>
<keyword evidence="5" id="KW-0998">Cell outer membrane</keyword>
<name>A0A1V9FM83_9BACT</name>
<evidence type="ECO:0000313" key="8">
    <source>
        <dbReference type="EMBL" id="OQP59453.1"/>
    </source>
</evidence>